<dbReference type="GeneID" id="109406346"/>
<evidence type="ECO:0000256" key="1">
    <source>
        <dbReference type="SAM" id="MobiDB-lite"/>
    </source>
</evidence>
<evidence type="ECO:0000313" key="3">
    <source>
        <dbReference type="EnsemblMetazoa" id="AALFPA23_019759.P29095"/>
    </source>
</evidence>
<feature type="compositionally biased region" description="Low complexity" evidence="1">
    <location>
        <begin position="81"/>
        <end position="96"/>
    </location>
</feature>
<protein>
    <submittedName>
        <fullName evidence="3">Uncharacterized protein</fullName>
    </submittedName>
</protein>
<feature type="region of interest" description="Disordered" evidence="1">
    <location>
        <begin position="142"/>
        <end position="163"/>
    </location>
</feature>
<proteinExistence type="predicted"/>
<dbReference type="RefSeq" id="XP_019534992.3">
    <property type="nucleotide sequence ID" value="XM_019679447.3"/>
</dbReference>
<reference evidence="4" key="1">
    <citation type="journal article" date="2015" name="Proc. Natl. Acad. Sci. U.S.A.">
        <title>Genome sequence of the Asian Tiger mosquito, Aedes albopictus, reveals insights into its biology, genetics, and evolution.</title>
        <authorList>
            <person name="Chen X.G."/>
            <person name="Jiang X."/>
            <person name="Gu J."/>
            <person name="Xu M."/>
            <person name="Wu Y."/>
            <person name="Deng Y."/>
            <person name="Zhang C."/>
            <person name="Bonizzoni M."/>
            <person name="Dermauw W."/>
            <person name="Vontas J."/>
            <person name="Armbruster P."/>
            <person name="Huang X."/>
            <person name="Yang Y."/>
            <person name="Zhang H."/>
            <person name="He W."/>
            <person name="Peng H."/>
            <person name="Liu Y."/>
            <person name="Wu K."/>
            <person name="Chen J."/>
            <person name="Lirakis M."/>
            <person name="Topalis P."/>
            <person name="Van Leeuwen T."/>
            <person name="Hall A.B."/>
            <person name="Jiang X."/>
            <person name="Thorpe C."/>
            <person name="Mueller R.L."/>
            <person name="Sun C."/>
            <person name="Waterhouse R.M."/>
            <person name="Yan G."/>
            <person name="Tu Z.J."/>
            <person name="Fang X."/>
            <person name="James A.A."/>
        </authorList>
    </citation>
    <scope>NUCLEOTIDE SEQUENCE [LARGE SCALE GENOMIC DNA]</scope>
    <source>
        <strain evidence="4">Foshan</strain>
    </source>
</reference>
<dbReference type="EnsemblMetazoa" id="AALFPA23_019759.R29095">
    <property type="protein sequence ID" value="AALFPA23_019759.P29095"/>
    <property type="gene ID" value="AALFPA23_019759"/>
</dbReference>
<feature type="signal peptide" evidence="2">
    <location>
        <begin position="1"/>
        <end position="20"/>
    </location>
</feature>
<sequence>MLQKIAVAVGIISLVALAAGAESDYRKYLRTRPPRLPGEVHVEEVLEVFKTNSRPSRYGVYNQEVNAFLANDYLQKRRRSTTTTTTTPKTSTVRPTYPVPNGDNRNPDYSELFRPSISMTKYPSYKVPKTIIIQEAAEKSAAAAASDRGKAQPSVKLAGVTKTSDAADYQYSEEVDY</sequence>
<reference evidence="3" key="2">
    <citation type="submission" date="2025-05" db="UniProtKB">
        <authorList>
            <consortium name="EnsemblMetazoa"/>
        </authorList>
    </citation>
    <scope>IDENTIFICATION</scope>
    <source>
        <strain evidence="3">Foshan</strain>
    </source>
</reference>
<dbReference type="Proteomes" id="UP000069940">
    <property type="component" value="Unassembled WGS sequence"/>
</dbReference>
<organism evidence="3 4">
    <name type="scientific">Aedes albopictus</name>
    <name type="common">Asian tiger mosquito</name>
    <name type="synonym">Stegomyia albopicta</name>
    <dbReference type="NCBI Taxonomy" id="7160"/>
    <lineage>
        <taxon>Eukaryota</taxon>
        <taxon>Metazoa</taxon>
        <taxon>Ecdysozoa</taxon>
        <taxon>Arthropoda</taxon>
        <taxon>Hexapoda</taxon>
        <taxon>Insecta</taxon>
        <taxon>Pterygota</taxon>
        <taxon>Neoptera</taxon>
        <taxon>Endopterygota</taxon>
        <taxon>Diptera</taxon>
        <taxon>Nematocera</taxon>
        <taxon>Culicoidea</taxon>
        <taxon>Culicidae</taxon>
        <taxon>Culicinae</taxon>
        <taxon>Aedini</taxon>
        <taxon>Aedes</taxon>
        <taxon>Stegomyia</taxon>
    </lineage>
</organism>
<accession>A0ABM1ZLZ5</accession>
<keyword evidence="2" id="KW-0732">Signal</keyword>
<feature type="chain" id="PRO_5047240198" evidence="2">
    <location>
        <begin position="21"/>
        <end position="177"/>
    </location>
</feature>
<name>A0ABM1ZLZ5_AEDAL</name>
<evidence type="ECO:0000256" key="2">
    <source>
        <dbReference type="SAM" id="SignalP"/>
    </source>
</evidence>
<evidence type="ECO:0000313" key="4">
    <source>
        <dbReference type="Proteomes" id="UP000069940"/>
    </source>
</evidence>
<keyword evidence="4" id="KW-1185">Reference proteome</keyword>
<feature type="region of interest" description="Disordered" evidence="1">
    <location>
        <begin position="78"/>
        <end position="111"/>
    </location>
</feature>